<evidence type="ECO:0000256" key="5">
    <source>
        <dbReference type="ARBA" id="ARBA00023049"/>
    </source>
</evidence>
<feature type="chain" id="PRO_5005393706" description="Metalloendopeptidase" evidence="7">
    <location>
        <begin position="25"/>
        <end position="267"/>
    </location>
</feature>
<comment type="caution">
    <text evidence="6">Lacks conserved residue(s) required for the propagation of feature annotation.</text>
</comment>
<dbReference type="EC" id="3.4.24.-" evidence="7"/>
<dbReference type="OrthoDB" id="291007at2759"/>
<evidence type="ECO:0000256" key="1">
    <source>
        <dbReference type="ARBA" id="ARBA00022670"/>
    </source>
</evidence>
<dbReference type="PRINTS" id="PR00480">
    <property type="entry name" value="ASTACIN"/>
</dbReference>
<dbReference type="InterPro" id="IPR001506">
    <property type="entry name" value="Peptidase_M12A"/>
</dbReference>
<reference evidence="9" key="1">
    <citation type="submission" date="2015-06" db="EMBL/GenBank/DDBJ databases">
        <authorList>
            <person name="Hoefler B.C."/>
            <person name="Straight P.D."/>
        </authorList>
    </citation>
    <scope>NUCLEOTIDE SEQUENCE</scope>
</reference>
<comment type="cofactor">
    <cofactor evidence="6 7">
        <name>Zn(2+)</name>
        <dbReference type="ChEBI" id="CHEBI:29105"/>
    </cofactor>
    <text evidence="6 7">Binds 1 zinc ion per subunit.</text>
</comment>
<evidence type="ECO:0000256" key="3">
    <source>
        <dbReference type="ARBA" id="ARBA00022801"/>
    </source>
</evidence>
<dbReference type="SMART" id="SM00235">
    <property type="entry name" value="ZnMc"/>
    <property type="match status" value="1"/>
</dbReference>
<keyword evidence="1 6" id="KW-0645">Protease</keyword>
<evidence type="ECO:0000256" key="7">
    <source>
        <dbReference type="RuleBase" id="RU361183"/>
    </source>
</evidence>
<evidence type="ECO:0000259" key="8">
    <source>
        <dbReference type="PROSITE" id="PS51864"/>
    </source>
</evidence>
<dbReference type="EMBL" id="GDHF01017026">
    <property type="protein sequence ID" value="JAI35288.1"/>
    <property type="molecule type" value="Transcribed_RNA"/>
</dbReference>
<keyword evidence="7" id="KW-0732">Signal</keyword>
<dbReference type="PANTHER" id="PTHR10127">
    <property type="entry name" value="DISCOIDIN, CUB, EGF, LAMININ , AND ZINC METALLOPROTEASE DOMAIN CONTAINING"/>
    <property type="match status" value="1"/>
</dbReference>
<dbReference type="PANTHER" id="PTHR10127:SF780">
    <property type="entry name" value="METALLOENDOPEPTIDASE"/>
    <property type="match status" value="1"/>
</dbReference>
<evidence type="ECO:0000256" key="2">
    <source>
        <dbReference type="ARBA" id="ARBA00022723"/>
    </source>
</evidence>
<feature type="active site" evidence="6">
    <location>
        <position position="158"/>
    </location>
</feature>
<evidence type="ECO:0000256" key="4">
    <source>
        <dbReference type="ARBA" id="ARBA00022833"/>
    </source>
</evidence>
<feature type="binding site" evidence="6">
    <location>
        <position position="161"/>
    </location>
    <ligand>
        <name>Zn(2+)</name>
        <dbReference type="ChEBI" id="CHEBI:29105"/>
        <note>catalytic</note>
    </ligand>
</feature>
<sequence>MNRNSFYFFVSWLILLLVVQLTFAKPNTSGKVNIEDFENYLNEIHVDDEAAEDKTRNAVNSPLQRWPSNLLHYTISTDYSKEEVDNVHAALLVFNESTCLRFREYDVRQNGNLKYINYKKSLDLCGTRVGFNPLTPTGPHDVILNSYCLSERGVIQHETLHALGLYHEQSRPDRNKYVKIEYSNIPQKYWSQFIAYPEIYTSTYNVLYDYESLMHYSEFAFSKDRTKPSIRARSGNTVIDRKMGQIVGPSEGDLKKINIMYKCKPLK</sequence>
<evidence type="ECO:0000256" key="6">
    <source>
        <dbReference type="PROSITE-ProRule" id="PRU01211"/>
    </source>
</evidence>
<keyword evidence="3 6" id="KW-0378">Hydrolase</keyword>
<dbReference type="GO" id="GO:0004222">
    <property type="term" value="F:metalloendopeptidase activity"/>
    <property type="evidence" value="ECO:0007669"/>
    <property type="project" value="UniProtKB-UniRule"/>
</dbReference>
<dbReference type="SUPFAM" id="SSF55486">
    <property type="entry name" value="Metalloproteases ('zincins'), catalytic domain"/>
    <property type="match status" value="1"/>
</dbReference>
<keyword evidence="5 6" id="KW-0482">Metalloprotease</keyword>
<feature type="binding site" evidence="6">
    <location>
        <position position="167"/>
    </location>
    <ligand>
        <name>Zn(2+)</name>
        <dbReference type="ChEBI" id="CHEBI:29105"/>
        <note>catalytic</note>
    </ligand>
</feature>
<dbReference type="CDD" id="cd04280">
    <property type="entry name" value="ZnMc_astacin_like"/>
    <property type="match status" value="1"/>
</dbReference>
<dbReference type="GO" id="GO:0006508">
    <property type="term" value="P:proteolysis"/>
    <property type="evidence" value="ECO:0007669"/>
    <property type="project" value="UniProtKB-KW"/>
</dbReference>
<feature type="signal peptide" evidence="7">
    <location>
        <begin position="1"/>
        <end position="24"/>
    </location>
</feature>
<feature type="domain" description="Peptidase M12A" evidence="8">
    <location>
        <begin position="57"/>
        <end position="264"/>
    </location>
</feature>
<dbReference type="Pfam" id="PF01400">
    <property type="entry name" value="Astacin"/>
    <property type="match status" value="1"/>
</dbReference>
<dbReference type="Gene3D" id="3.40.390.10">
    <property type="entry name" value="Collagenase (Catalytic Domain)"/>
    <property type="match status" value="1"/>
</dbReference>
<feature type="binding site" evidence="6">
    <location>
        <position position="157"/>
    </location>
    <ligand>
        <name>Zn(2+)</name>
        <dbReference type="ChEBI" id="CHEBI:29105"/>
        <note>catalytic</note>
    </ligand>
</feature>
<proteinExistence type="predicted"/>
<dbReference type="InterPro" id="IPR024079">
    <property type="entry name" value="MetalloPept_cat_dom_sf"/>
</dbReference>
<keyword evidence="4 6" id="KW-0862">Zinc</keyword>
<dbReference type="InterPro" id="IPR006026">
    <property type="entry name" value="Peptidase_Metallo"/>
</dbReference>
<dbReference type="PROSITE" id="PS51864">
    <property type="entry name" value="ASTACIN"/>
    <property type="match status" value="1"/>
</dbReference>
<dbReference type="InterPro" id="IPR034035">
    <property type="entry name" value="Astacin-like_dom"/>
</dbReference>
<protein>
    <recommendedName>
        <fullName evidence="7">Metalloendopeptidase</fullName>
        <ecNumber evidence="7">3.4.24.-</ecNumber>
    </recommendedName>
</protein>
<accession>A0A0K8V945</accession>
<dbReference type="GO" id="GO:0008270">
    <property type="term" value="F:zinc ion binding"/>
    <property type="evidence" value="ECO:0007669"/>
    <property type="project" value="UniProtKB-UniRule"/>
</dbReference>
<evidence type="ECO:0000313" key="9">
    <source>
        <dbReference type="EMBL" id="JAI35288.1"/>
    </source>
</evidence>
<organism evidence="9">
    <name type="scientific">Bactrocera latifrons</name>
    <name type="common">Malaysian fruit fly</name>
    <name type="synonym">Chaetodacus latifrons</name>
    <dbReference type="NCBI Taxonomy" id="174628"/>
    <lineage>
        <taxon>Eukaryota</taxon>
        <taxon>Metazoa</taxon>
        <taxon>Ecdysozoa</taxon>
        <taxon>Arthropoda</taxon>
        <taxon>Hexapoda</taxon>
        <taxon>Insecta</taxon>
        <taxon>Pterygota</taxon>
        <taxon>Neoptera</taxon>
        <taxon>Endopterygota</taxon>
        <taxon>Diptera</taxon>
        <taxon>Brachycera</taxon>
        <taxon>Muscomorpha</taxon>
        <taxon>Tephritoidea</taxon>
        <taxon>Tephritidae</taxon>
        <taxon>Bactrocera</taxon>
        <taxon>Bactrocera</taxon>
    </lineage>
</organism>
<gene>
    <name evidence="9" type="primary">nas-4_1</name>
    <name evidence="9" type="ORF">c0_g1_i1</name>
</gene>
<keyword evidence="2 6" id="KW-0479">Metal-binding</keyword>
<dbReference type="AlphaFoldDB" id="A0A0K8V945"/>
<name>A0A0K8V945_BACLA</name>